<reference evidence="3" key="1">
    <citation type="submission" date="2025-08" db="UniProtKB">
        <authorList>
            <consortium name="RefSeq"/>
        </authorList>
    </citation>
    <scope>IDENTIFICATION</scope>
    <source>
        <tissue evidence="3">Spleen</tissue>
    </source>
</reference>
<name>A0A2U4A201_TURTR</name>
<feature type="region of interest" description="Disordered" evidence="1">
    <location>
        <begin position="32"/>
        <end position="97"/>
    </location>
</feature>
<keyword evidence="2" id="KW-1185">Reference proteome</keyword>
<feature type="compositionally biased region" description="Gly residues" evidence="1">
    <location>
        <begin position="37"/>
        <end position="47"/>
    </location>
</feature>
<dbReference type="InParanoid" id="A0A2U4A201"/>
<evidence type="ECO:0000313" key="2">
    <source>
        <dbReference type="Proteomes" id="UP000245320"/>
    </source>
</evidence>
<evidence type="ECO:0000313" key="3">
    <source>
        <dbReference type="RefSeq" id="XP_019774684.1"/>
    </source>
</evidence>
<dbReference type="RefSeq" id="XP_019774684.1">
    <property type="nucleotide sequence ID" value="XM_019919125.2"/>
</dbReference>
<evidence type="ECO:0000256" key="1">
    <source>
        <dbReference type="SAM" id="MobiDB-lite"/>
    </source>
</evidence>
<feature type="region of interest" description="Disordered" evidence="1">
    <location>
        <begin position="177"/>
        <end position="220"/>
    </location>
</feature>
<dbReference type="AlphaFoldDB" id="A0A2U4A201"/>
<proteinExistence type="predicted"/>
<accession>A0A2U4A201</accession>
<organism evidence="2 3">
    <name type="scientific">Tursiops truncatus</name>
    <name type="common">Atlantic bottle-nosed dolphin</name>
    <name type="synonym">Delphinus truncatus</name>
    <dbReference type="NCBI Taxonomy" id="9739"/>
    <lineage>
        <taxon>Eukaryota</taxon>
        <taxon>Metazoa</taxon>
        <taxon>Chordata</taxon>
        <taxon>Craniata</taxon>
        <taxon>Vertebrata</taxon>
        <taxon>Euteleostomi</taxon>
        <taxon>Mammalia</taxon>
        <taxon>Eutheria</taxon>
        <taxon>Laurasiatheria</taxon>
        <taxon>Artiodactyla</taxon>
        <taxon>Whippomorpha</taxon>
        <taxon>Cetacea</taxon>
        <taxon>Odontoceti</taxon>
        <taxon>Delphinidae</taxon>
        <taxon>Tursiops</taxon>
    </lineage>
</organism>
<sequence>MVRKHSEVKEGGNVAWRRASWSSGRGRWHSYDVRGTAGPGAPAGGQHGCRRRRRRRAAWDPGGGDAVPPSTTRGRPTPPHPGGGRGTGWAAGKEGSRGEAFWGGWGGGESLLCSGLPCGQALKKVSVRFNWKQSRLSGPEESTRRSIRAACGAGVSLNCCAGSKTLIQVEGKLSTSRWGNRGTEKQSDLPRATQPVGGRASLQTQVFLSPKPTAPSCLTQ</sequence>
<gene>
    <name evidence="3" type="primary">LOC109547311</name>
</gene>
<dbReference type="Proteomes" id="UP000245320">
    <property type="component" value="Chromosome 1"/>
</dbReference>
<protein>
    <submittedName>
        <fullName evidence="3">Uncharacterized protein LOC109547311</fullName>
    </submittedName>
</protein>